<organism evidence="2 3">
    <name type="scientific">Elsinoe ampelina</name>
    <dbReference type="NCBI Taxonomy" id="302913"/>
    <lineage>
        <taxon>Eukaryota</taxon>
        <taxon>Fungi</taxon>
        <taxon>Dikarya</taxon>
        <taxon>Ascomycota</taxon>
        <taxon>Pezizomycotina</taxon>
        <taxon>Dothideomycetes</taxon>
        <taxon>Dothideomycetidae</taxon>
        <taxon>Myriangiales</taxon>
        <taxon>Elsinoaceae</taxon>
        <taxon>Elsinoe</taxon>
    </lineage>
</organism>
<accession>A0A6A6GLJ4</accession>
<proteinExistence type="predicted"/>
<protein>
    <submittedName>
        <fullName evidence="2">Uncharacterized protein</fullName>
    </submittedName>
</protein>
<dbReference type="EMBL" id="ML992502">
    <property type="protein sequence ID" value="KAF2226439.1"/>
    <property type="molecule type" value="Genomic_DNA"/>
</dbReference>
<sequence>MSDMATSPKVYHDPIPLALHTHLHQRFLTRELRLTLRTTSGSLFVATAPKGHRGPMFLRPSKDRSSAPVAIALRNPYYTAMQIPDPSGIVHSIHVHKEAHNWSGRHKYSFSVPGIAGTFQWQKRAQRLVWVRNNSTQETLLIRKWSRLFGSSSYSDIEFAGQMQSDSLGLVWRMAAIMSLVCVLLTMARRSTAVRNTFSVQATPVC</sequence>
<reference evidence="3" key="1">
    <citation type="journal article" date="2020" name="Stud. Mycol.">
        <title>101 Dothideomycetes genomes: A test case for predicting lifestyles and emergence of pathogens.</title>
        <authorList>
            <person name="Haridas S."/>
            <person name="Albert R."/>
            <person name="Binder M."/>
            <person name="Bloem J."/>
            <person name="LaButti K."/>
            <person name="Salamov A."/>
            <person name="Andreopoulos B."/>
            <person name="Baker S."/>
            <person name="Barry K."/>
            <person name="Bills G."/>
            <person name="Bluhm B."/>
            <person name="Cannon C."/>
            <person name="Castanera R."/>
            <person name="Culley D."/>
            <person name="Daum C."/>
            <person name="Ezra D."/>
            <person name="Gonzalez J."/>
            <person name="Henrissat B."/>
            <person name="Kuo A."/>
            <person name="Liang C."/>
            <person name="Lipzen A."/>
            <person name="Lutzoni F."/>
            <person name="Magnuson J."/>
            <person name="Mondo S."/>
            <person name="Nolan M."/>
            <person name="Ohm R."/>
            <person name="Pangilinan J."/>
            <person name="Park H.-J."/>
            <person name="Ramirez L."/>
            <person name="Alfaro M."/>
            <person name="Sun H."/>
            <person name="Tritt A."/>
            <person name="Yoshinaga Y."/>
            <person name="Zwiers L.-H."/>
            <person name="Turgeon B."/>
            <person name="Goodwin S."/>
            <person name="Spatafora J."/>
            <person name="Crous P."/>
            <person name="Grigoriev I."/>
        </authorList>
    </citation>
    <scope>NUCLEOTIDE SEQUENCE [LARGE SCALE GENOMIC DNA]</scope>
    <source>
        <strain evidence="3">CECT 20119</strain>
    </source>
</reference>
<evidence type="ECO:0000313" key="3">
    <source>
        <dbReference type="Proteomes" id="UP000799538"/>
    </source>
</evidence>
<keyword evidence="1" id="KW-1133">Transmembrane helix</keyword>
<dbReference type="AlphaFoldDB" id="A0A6A6GLJ4"/>
<gene>
    <name evidence="2" type="ORF">BDZ85DRAFT_50106</name>
</gene>
<evidence type="ECO:0000256" key="1">
    <source>
        <dbReference type="SAM" id="Phobius"/>
    </source>
</evidence>
<evidence type="ECO:0000313" key="2">
    <source>
        <dbReference type="EMBL" id="KAF2226439.1"/>
    </source>
</evidence>
<name>A0A6A6GLJ4_9PEZI</name>
<keyword evidence="1" id="KW-0472">Membrane</keyword>
<keyword evidence="1" id="KW-0812">Transmembrane</keyword>
<keyword evidence="3" id="KW-1185">Reference proteome</keyword>
<feature type="transmembrane region" description="Helical" evidence="1">
    <location>
        <begin position="170"/>
        <end position="188"/>
    </location>
</feature>
<dbReference type="Proteomes" id="UP000799538">
    <property type="component" value="Unassembled WGS sequence"/>
</dbReference>